<proteinExistence type="predicted"/>
<evidence type="ECO:0000313" key="1">
    <source>
        <dbReference type="EMBL" id="CAG8517159.1"/>
    </source>
</evidence>
<reference evidence="1 2" key="1">
    <citation type="submission" date="2021-06" db="EMBL/GenBank/DDBJ databases">
        <authorList>
            <person name="Kallberg Y."/>
            <person name="Tangrot J."/>
            <person name="Rosling A."/>
        </authorList>
    </citation>
    <scope>NUCLEOTIDE SEQUENCE [LARGE SCALE GENOMIC DNA]</scope>
    <source>
        <strain evidence="1 2">120-4 pot B 10/14</strain>
    </source>
</reference>
<dbReference type="Proteomes" id="UP000789901">
    <property type="component" value="Unassembled WGS sequence"/>
</dbReference>
<sequence>QNSELPDQAEKTIEAFSDFILASNYSLFNTIEEFLLTNLPEFS</sequence>
<accession>A0ABM8W3R2</accession>
<gene>
    <name evidence="1" type="ORF">GMARGA_LOCUS2973</name>
</gene>
<evidence type="ECO:0000313" key="2">
    <source>
        <dbReference type="Proteomes" id="UP000789901"/>
    </source>
</evidence>
<organism evidence="1 2">
    <name type="scientific">Gigaspora margarita</name>
    <dbReference type="NCBI Taxonomy" id="4874"/>
    <lineage>
        <taxon>Eukaryota</taxon>
        <taxon>Fungi</taxon>
        <taxon>Fungi incertae sedis</taxon>
        <taxon>Mucoromycota</taxon>
        <taxon>Glomeromycotina</taxon>
        <taxon>Glomeromycetes</taxon>
        <taxon>Diversisporales</taxon>
        <taxon>Gigasporaceae</taxon>
        <taxon>Gigaspora</taxon>
    </lineage>
</organism>
<feature type="non-terminal residue" evidence="1">
    <location>
        <position position="1"/>
    </location>
</feature>
<comment type="caution">
    <text evidence="1">The sequence shown here is derived from an EMBL/GenBank/DDBJ whole genome shotgun (WGS) entry which is preliminary data.</text>
</comment>
<name>A0ABM8W3R2_GIGMA</name>
<dbReference type="EMBL" id="CAJVQB010001013">
    <property type="protein sequence ID" value="CAG8517159.1"/>
    <property type="molecule type" value="Genomic_DNA"/>
</dbReference>
<keyword evidence="2" id="KW-1185">Reference proteome</keyword>
<protein>
    <submittedName>
        <fullName evidence="1">24414_t:CDS:1</fullName>
    </submittedName>
</protein>